<protein>
    <submittedName>
        <fullName evidence="1">Uncharacterized protein</fullName>
    </submittedName>
</protein>
<reference evidence="1" key="1">
    <citation type="submission" date="2021-01" db="EMBL/GenBank/DDBJ databases">
        <authorList>
            <person name="Corre E."/>
            <person name="Pelletier E."/>
            <person name="Niang G."/>
            <person name="Scheremetjew M."/>
            <person name="Finn R."/>
            <person name="Kale V."/>
            <person name="Holt S."/>
            <person name="Cochrane G."/>
            <person name="Meng A."/>
            <person name="Brown T."/>
            <person name="Cohen L."/>
        </authorList>
    </citation>
    <scope>NUCLEOTIDE SEQUENCE</scope>
    <source>
        <strain evidence="1">Isolate 1302-5</strain>
    </source>
</reference>
<name>A0A7S4IQ17_9STRA</name>
<gene>
    <name evidence="1" type="ORF">OAUR00152_LOCUS13792</name>
</gene>
<dbReference type="AlphaFoldDB" id="A0A7S4IQ17"/>
<proteinExistence type="predicted"/>
<dbReference type="EMBL" id="HBKQ01020393">
    <property type="protein sequence ID" value="CAE2235834.1"/>
    <property type="molecule type" value="Transcribed_RNA"/>
</dbReference>
<organism evidence="1">
    <name type="scientific">Odontella aurita</name>
    <dbReference type="NCBI Taxonomy" id="265563"/>
    <lineage>
        <taxon>Eukaryota</taxon>
        <taxon>Sar</taxon>
        <taxon>Stramenopiles</taxon>
        <taxon>Ochrophyta</taxon>
        <taxon>Bacillariophyta</taxon>
        <taxon>Mediophyceae</taxon>
        <taxon>Biddulphiophycidae</taxon>
        <taxon>Eupodiscales</taxon>
        <taxon>Odontellaceae</taxon>
        <taxon>Odontella</taxon>
    </lineage>
</organism>
<accession>A0A7S4IQ17</accession>
<evidence type="ECO:0000313" key="1">
    <source>
        <dbReference type="EMBL" id="CAE2235834.1"/>
    </source>
</evidence>
<sequence length="118" mass="12247">MCRESSLILALERAGGGGVFNIPAAGALYVRKVAVVRTDSDGGMGWRNPSPAAFEGWSPDRTLWCAALAAALRECGAGDEGGKGNRWIDAKTQGIVKASIAMGHRALVAGVGLRSVHK</sequence>